<gene>
    <name evidence="3" type="ORF">EV680_10241</name>
    <name evidence="4" type="ORF">LVJ78_05630</name>
</gene>
<reference evidence="3 5" key="1">
    <citation type="submission" date="2019-03" db="EMBL/GenBank/DDBJ databases">
        <title>Genomic Encyclopedia of Type Strains, Phase IV (KMG-IV): sequencing the most valuable type-strain genomes for metagenomic binning, comparative biology and taxonomic classification.</title>
        <authorList>
            <person name="Goeker M."/>
        </authorList>
    </citation>
    <scope>NUCLEOTIDE SEQUENCE [LARGE SCALE GENOMIC DNA]</scope>
    <source>
        <strain evidence="3 5">DSM 17474</strain>
    </source>
</reference>
<evidence type="ECO:0000313" key="6">
    <source>
        <dbReference type="Proteomes" id="UP000829756"/>
    </source>
</evidence>
<dbReference type="Proteomes" id="UP000829756">
    <property type="component" value="Chromosome"/>
</dbReference>
<dbReference type="KEGG" id="usu:LVJ78_05630"/>
<dbReference type="AlphaFoldDB" id="A0AAE9KHW9"/>
<dbReference type="RefSeq" id="WP_132952342.1">
    <property type="nucleotide sequence ID" value="NZ_CBDUCQ010000001.1"/>
</dbReference>
<evidence type="ECO:0000256" key="2">
    <source>
        <dbReference type="SAM" id="SignalP"/>
    </source>
</evidence>
<dbReference type="EMBL" id="CP091507">
    <property type="protein sequence ID" value="UOO80475.1"/>
    <property type="molecule type" value="Genomic_DNA"/>
</dbReference>
<accession>A0AAE9KHW9</accession>
<dbReference type="EMBL" id="SLXE01000002">
    <property type="protein sequence ID" value="TCP10144.1"/>
    <property type="molecule type" value="Genomic_DNA"/>
</dbReference>
<evidence type="ECO:0000313" key="5">
    <source>
        <dbReference type="Proteomes" id="UP000294721"/>
    </source>
</evidence>
<protein>
    <submittedName>
        <fullName evidence="4">Uncharacterized protein</fullName>
    </submittedName>
</protein>
<evidence type="ECO:0000256" key="1">
    <source>
        <dbReference type="SAM" id="MobiDB-lite"/>
    </source>
</evidence>
<keyword evidence="5" id="KW-1185">Reference proteome</keyword>
<evidence type="ECO:0000313" key="3">
    <source>
        <dbReference type="EMBL" id="TCP10144.1"/>
    </source>
</evidence>
<feature type="region of interest" description="Disordered" evidence="1">
    <location>
        <begin position="148"/>
        <end position="167"/>
    </location>
</feature>
<evidence type="ECO:0000313" key="4">
    <source>
        <dbReference type="EMBL" id="UOO80475.1"/>
    </source>
</evidence>
<keyword evidence="2" id="KW-0732">Signal</keyword>
<dbReference type="Proteomes" id="UP000294721">
    <property type="component" value="Unassembled WGS sequence"/>
</dbReference>
<reference evidence="4" key="3">
    <citation type="journal article" date="2022" name="Res Sq">
        <title>Evolution of multicellular longitudinally dividing oral cavity symbionts (Neisseriaceae).</title>
        <authorList>
            <person name="Nyongesa S."/>
            <person name="Weber P."/>
            <person name="Bernet E."/>
            <person name="Pullido F."/>
            <person name="Nieckarz M."/>
            <person name="Delaby M."/>
            <person name="Nieves C."/>
            <person name="Viehboeck T."/>
            <person name="Krause N."/>
            <person name="Rivera-Millot A."/>
            <person name="Nakamura A."/>
            <person name="Vischer N."/>
            <person name="VanNieuwenhze M."/>
            <person name="Brun Y."/>
            <person name="Cava F."/>
            <person name="Bulgheresi S."/>
            <person name="Veyrier F."/>
        </authorList>
    </citation>
    <scope>NUCLEOTIDE SEQUENCE</scope>
    <source>
        <strain evidence="4">1258/02</strain>
    </source>
</reference>
<feature type="chain" id="PRO_5042077862" evidence="2">
    <location>
        <begin position="24"/>
        <end position="167"/>
    </location>
</feature>
<name>A0AAE9KHW9_9NEIS</name>
<sequence>MPSKTIKSALLTCCLFSIHAAQAQVYIINTQTLDPEQLGTGGGHSLSDVKANRAVQLEYYHYSERQDAVANRRQTIMNLAQQIDTLAQSGTDQQTLTLLDGQIRQLQAATQESLAFLSPFTLPEFKQLYQAEQENAALLTALQQKSAALSAAAPSPSPSEPASLPGD</sequence>
<proteinExistence type="predicted"/>
<organism evidence="4 6">
    <name type="scientific">Uruburuella suis</name>
    <dbReference type="NCBI Taxonomy" id="252130"/>
    <lineage>
        <taxon>Bacteria</taxon>
        <taxon>Pseudomonadati</taxon>
        <taxon>Pseudomonadota</taxon>
        <taxon>Betaproteobacteria</taxon>
        <taxon>Neisseriales</taxon>
        <taxon>Neisseriaceae</taxon>
        <taxon>Uruburuella</taxon>
    </lineage>
</organism>
<feature type="signal peptide" evidence="2">
    <location>
        <begin position="1"/>
        <end position="23"/>
    </location>
</feature>
<reference evidence="4" key="2">
    <citation type="submission" date="2021-12" db="EMBL/GenBank/DDBJ databases">
        <authorList>
            <person name="Veyrier F.J."/>
        </authorList>
    </citation>
    <scope>NUCLEOTIDE SEQUENCE</scope>
    <source>
        <strain evidence="4">1258/02</strain>
    </source>
</reference>